<dbReference type="PANTHER" id="PTHR43313">
    <property type="entry name" value="SHORT-CHAIN DEHYDROGENASE/REDUCTASE FAMILY 9C"/>
    <property type="match status" value="1"/>
</dbReference>
<proteinExistence type="predicted"/>
<dbReference type="AlphaFoldDB" id="A0A7R8VG14"/>
<name>A0A7R8VG14_TIMDO</name>
<dbReference type="EMBL" id="OA564978">
    <property type="protein sequence ID" value="CAD7196025.1"/>
    <property type="molecule type" value="Genomic_DNA"/>
</dbReference>
<keyword evidence="1" id="KW-0812">Transmembrane</keyword>
<sequence>MGGPRQEEVPWDLFDRCLLPVLFCHAAAVILATLLNLLYISSVSIFTVFLWLLVIVLGGVFFYHNLKVTAAGKGVLITECDSPLGYAAARQLDEMGFTVFAGFKDSGKAHKLKGESSGRLHVLELDVTSEEQIVAAAKYIGLNLPLGATGLWGVINNASWAPFGEVEWVPFKVYKQATDVNLLSVIRITQIFLPLLRKTKGRFINVVSIQGRVASPFKSPYCIVKAGVEAFSECLSLEMRKWGVDVVLVEPGNYTSWTYYQEKPNNGPRYTFISFTGSGCTDEELYGQARQMWNEMSEEAKADYGEDYFEQRVLSLRHAIKNQGISALGLRRRLAILKFFSISLLNCLFYAISCVQRPSHPSSRHACGKARESMVIISDCILSIGGDFYAILRTLSDAVSRTFPLPRYTPVTWPEKMQALVADHLPRSVYDIIYT</sequence>
<dbReference type="GO" id="GO:0008202">
    <property type="term" value="P:steroid metabolic process"/>
    <property type="evidence" value="ECO:0007669"/>
    <property type="project" value="TreeGrafter"/>
</dbReference>
<dbReference type="PRINTS" id="PR00081">
    <property type="entry name" value="GDHRDH"/>
</dbReference>
<evidence type="ECO:0000313" key="2">
    <source>
        <dbReference type="EMBL" id="CAD7196025.1"/>
    </source>
</evidence>
<gene>
    <name evidence="2" type="ORF">TDIB3V08_LOCUS2383</name>
</gene>
<reference evidence="2" key="1">
    <citation type="submission" date="2020-11" db="EMBL/GenBank/DDBJ databases">
        <authorList>
            <person name="Tran Van P."/>
        </authorList>
    </citation>
    <scope>NUCLEOTIDE SEQUENCE</scope>
</reference>
<dbReference type="Pfam" id="PF00106">
    <property type="entry name" value="adh_short"/>
    <property type="match status" value="1"/>
</dbReference>
<dbReference type="Gene3D" id="3.40.50.720">
    <property type="entry name" value="NAD(P)-binding Rossmann-like Domain"/>
    <property type="match status" value="1"/>
</dbReference>
<dbReference type="InterPro" id="IPR036291">
    <property type="entry name" value="NAD(P)-bd_dom_sf"/>
</dbReference>
<organism evidence="2">
    <name type="scientific">Timema douglasi</name>
    <name type="common">Walking stick</name>
    <dbReference type="NCBI Taxonomy" id="61478"/>
    <lineage>
        <taxon>Eukaryota</taxon>
        <taxon>Metazoa</taxon>
        <taxon>Ecdysozoa</taxon>
        <taxon>Arthropoda</taxon>
        <taxon>Hexapoda</taxon>
        <taxon>Insecta</taxon>
        <taxon>Pterygota</taxon>
        <taxon>Neoptera</taxon>
        <taxon>Polyneoptera</taxon>
        <taxon>Phasmatodea</taxon>
        <taxon>Timematodea</taxon>
        <taxon>Timematoidea</taxon>
        <taxon>Timematidae</taxon>
        <taxon>Timema</taxon>
    </lineage>
</organism>
<dbReference type="GO" id="GO:0016491">
    <property type="term" value="F:oxidoreductase activity"/>
    <property type="evidence" value="ECO:0007669"/>
    <property type="project" value="TreeGrafter"/>
</dbReference>
<accession>A0A7R8VG14</accession>
<evidence type="ECO:0000256" key="1">
    <source>
        <dbReference type="SAM" id="Phobius"/>
    </source>
</evidence>
<protein>
    <submittedName>
        <fullName evidence="2">Uncharacterized protein</fullName>
    </submittedName>
</protein>
<feature type="transmembrane region" description="Helical" evidence="1">
    <location>
        <begin position="45"/>
        <end position="63"/>
    </location>
</feature>
<dbReference type="SUPFAM" id="SSF51735">
    <property type="entry name" value="NAD(P)-binding Rossmann-fold domains"/>
    <property type="match status" value="1"/>
</dbReference>
<keyword evidence="1" id="KW-1133">Transmembrane helix</keyword>
<keyword evidence="1" id="KW-0472">Membrane</keyword>
<feature type="transmembrane region" description="Helical" evidence="1">
    <location>
        <begin position="21"/>
        <end position="39"/>
    </location>
</feature>
<dbReference type="InterPro" id="IPR002347">
    <property type="entry name" value="SDR_fam"/>
</dbReference>
<dbReference type="PANTHER" id="PTHR43313:SF50">
    <property type="entry name" value="GH26015P"/>
    <property type="match status" value="1"/>
</dbReference>